<gene>
    <name evidence="1" type="ORF">St703_06730</name>
</gene>
<name>A0A5K7WZC2_9BACL</name>
<organism evidence="1 2">
    <name type="scientific">Sporolactobacillus terrae</name>
    <dbReference type="NCBI Taxonomy" id="269673"/>
    <lineage>
        <taxon>Bacteria</taxon>
        <taxon>Bacillati</taxon>
        <taxon>Bacillota</taxon>
        <taxon>Bacilli</taxon>
        <taxon>Bacillales</taxon>
        <taxon>Sporolactobacillaceae</taxon>
        <taxon>Sporolactobacillus</taxon>
    </lineage>
</organism>
<reference evidence="1 2" key="1">
    <citation type="submission" date="2019-09" db="EMBL/GenBank/DDBJ databases">
        <title>Complete genome sequence of Sporolactobacillus terrae 70-3.</title>
        <authorList>
            <person name="Tanaka N."/>
            <person name="Shiwa Y."/>
            <person name="Fujita N."/>
            <person name="Tanasupawat S."/>
        </authorList>
    </citation>
    <scope>NUCLEOTIDE SEQUENCE [LARGE SCALE GENOMIC DNA]</scope>
    <source>
        <strain evidence="1 2">70-3</strain>
    </source>
</reference>
<dbReference type="AlphaFoldDB" id="A0A5K7WZC2"/>
<accession>A0A5K7WZC2</accession>
<evidence type="ECO:0000313" key="1">
    <source>
        <dbReference type="EMBL" id="BBN97968.1"/>
    </source>
</evidence>
<protein>
    <submittedName>
        <fullName evidence="1">Uncharacterized protein</fullName>
    </submittedName>
</protein>
<dbReference type="EMBL" id="AP021853">
    <property type="protein sequence ID" value="BBN97968.1"/>
    <property type="molecule type" value="Genomic_DNA"/>
</dbReference>
<sequence length="89" mass="10354">MRMPIGTFGYSANIVYFYEGMFGKMGNDEIITELGSEAVLNYERITALFYLLMEKGIITQEEFDQKFKKIHEHFDDHLKGIFGDEVDSE</sequence>
<evidence type="ECO:0000313" key="2">
    <source>
        <dbReference type="Proteomes" id="UP000326951"/>
    </source>
</evidence>
<dbReference type="Proteomes" id="UP000326951">
    <property type="component" value="Chromosome"/>
</dbReference>
<proteinExistence type="predicted"/>